<feature type="transmembrane region" description="Helical" evidence="9">
    <location>
        <begin position="429"/>
        <end position="450"/>
    </location>
</feature>
<evidence type="ECO:0000256" key="3">
    <source>
        <dbReference type="ARBA" id="ARBA00022692"/>
    </source>
</evidence>
<evidence type="ECO:0000256" key="8">
    <source>
        <dbReference type="RuleBase" id="RU003346"/>
    </source>
</evidence>
<keyword evidence="2" id="KW-1003">Cell membrane</keyword>
<evidence type="ECO:0000256" key="9">
    <source>
        <dbReference type="SAM" id="Phobius"/>
    </source>
</evidence>
<dbReference type="EMBL" id="OU898281">
    <property type="protein sequence ID" value="CAG9836628.1"/>
    <property type="molecule type" value="Genomic_DNA"/>
</dbReference>
<comment type="similarity">
    <text evidence="7">Belongs to the major facilitator superfamily. Sugar transporter (TC 2.A.1.1) family. Trehalose transporter subfamily.</text>
</comment>
<accession>A0A9N9XEX0</accession>
<comment type="subcellular location">
    <subcellularLocation>
        <location evidence="1">Cell membrane</location>
        <topology evidence="1">Multi-pass membrane protein</topology>
    </subcellularLocation>
</comment>
<feature type="transmembrane region" description="Helical" evidence="9">
    <location>
        <begin position="358"/>
        <end position="379"/>
    </location>
</feature>
<protein>
    <recommendedName>
        <fullName evidence="10">Major facilitator superfamily (MFS) profile domain-containing protein</fullName>
    </recommendedName>
</protein>
<reference evidence="11" key="1">
    <citation type="submission" date="2022-01" db="EMBL/GenBank/DDBJ databases">
        <authorList>
            <person name="King R."/>
        </authorList>
    </citation>
    <scope>NUCLEOTIDE SEQUENCE</scope>
</reference>
<dbReference type="PANTHER" id="PTHR48021">
    <property type="match status" value="1"/>
</dbReference>
<dbReference type="InterPro" id="IPR044775">
    <property type="entry name" value="MFS_ERD6/Tret1-like"/>
</dbReference>
<dbReference type="GO" id="GO:0005886">
    <property type="term" value="C:plasma membrane"/>
    <property type="evidence" value="ECO:0007669"/>
    <property type="project" value="UniProtKB-SubCell"/>
</dbReference>
<keyword evidence="12" id="KW-1185">Reference proteome</keyword>
<dbReference type="OrthoDB" id="4142200at2759"/>
<proteinExistence type="inferred from homology"/>
<feature type="transmembrane region" description="Helical" evidence="9">
    <location>
        <begin position="45"/>
        <end position="66"/>
    </location>
</feature>
<dbReference type="SUPFAM" id="SSF103473">
    <property type="entry name" value="MFS general substrate transporter"/>
    <property type="match status" value="1"/>
</dbReference>
<evidence type="ECO:0000256" key="1">
    <source>
        <dbReference type="ARBA" id="ARBA00004651"/>
    </source>
</evidence>
<evidence type="ECO:0000259" key="10">
    <source>
        <dbReference type="PROSITE" id="PS50850"/>
    </source>
</evidence>
<keyword evidence="8" id="KW-0813">Transport</keyword>
<feature type="transmembrane region" description="Helical" evidence="9">
    <location>
        <begin position="462"/>
        <end position="480"/>
    </location>
</feature>
<dbReference type="InterPro" id="IPR036259">
    <property type="entry name" value="MFS_trans_sf"/>
</dbReference>
<evidence type="ECO:0000256" key="7">
    <source>
        <dbReference type="ARBA" id="ARBA00024348"/>
    </source>
</evidence>
<dbReference type="AlphaFoldDB" id="A0A9N9XEX0"/>
<feature type="transmembrane region" description="Helical" evidence="9">
    <location>
        <begin position="150"/>
        <end position="167"/>
    </location>
</feature>
<dbReference type="GO" id="GO:0051119">
    <property type="term" value="F:sugar transmembrane transporter activity"/>
    <property type="evidence" value="ECO:0007669"/>
    <property type="project" value="InterPro"/>
</dbReference>
<feature type="transmembrane region" description="Helical" evidence="9">
    <location>
        <begin position="179"/>
        <end position="200"/>
    </location>
</feature>
<feature type="domain" description="Major facilitator superfamily (MFS) profile" evidence="10">
    <location>
        <begin position="49"/>
        <end position="484"/>
    </location>
</feature>
<dbReference type="PROSITE" id="PS00217">
    <property type="entry name" value="SUGAR_TRANSPORT_2"/>
    <property type="match status" value="1"/>
</dbReference>
<feature type="transmembrane region" description="Helical" evidence="9">
    <location>
        <begin position="206"/>
        <end position="225"/>
    </location>
</feature>
<dbReference type="PRINTS" id="PR00171">
    <property type="entry name" value="SUGRTRNSPORT"/>
</dbReference>
<dbReference type="InterPro" id="IPR050549">
    <property type="entry name" value="MFS_Trehalose_Transporter"/>
</dbReference>
<feature type="transmembrane region" description="Helical" evidence="9">
    <location>
        <begin position="122"/>
        <end position="144"/>
    </location>
</feature>
<evidence type="ECO:0000256" key="2">
    <source>
        <dbReference type="ARBA" id="ARBA00022475"/>
    </source>
</evidence>
<feature type="transmembrane region" description="Helical" evidence="9">
    <location>
        <begin position="327"/>
        <end position="351"/>
    </location>
</feature>
<dbReference type="PROSITE" id="PS50850">
    <property type="entry name" value="MFS"/>
    <property type="match status" value="1"/>
</dbReference>
<gene>
    <name evidence="11" type="ORF">DIABBA_LOCUS9700</name>
</gene>
<keyword evidence="3 9" id="KW-0812">Transmembrane</keyword>
<dbReference type="Gene3D" id="1.20.1250.20">
    <property type="entry name" value="MFS general substrate transporter like domains"/>
    <property type="match status" value="1"/>
</dbReference>
<feature type="transmembrane region" description="Helical" evidence="9">
    <location>
        <begin position="391"/>
        <end position="417"/>
    </location>
</feature>
<organism evidence="11 12">
    <name type="scientific">Diabrotica balteata</name>
    <name type="common">Banded cucumber beetle</name>
    <dbReference type="NCBI Taxonomy" id="107213"/>
    <lineage>
        <taxon>Eukaryota</taxon>
        <taxon>Metazoa</taxon>
        <taxon>Ecdysozoa</taxon>
        <taxon>Arthropoda</taxon>
        <taxon>Hexapoda</taxon>
        <taxon>Insecta</taxon>
        <taxon>Pterygota</taxon>
        <taxon>Neoptera</taxon>
        <taxon>Endopterygota</taxon>
        <taxon>Coleoptera</taxon>
        <taxon>Polyphaga</taxon>
        <taxon>Cucujiformia</taxon>
        <taxon>Chrysomeloidea</taxon>
        <taxon>Chrysomelidae</taxon>
        <taxon>Galerucinae</taxon>
        <taxon>Diabroticina</taxon>
        <taxon>Diabroticites</taxon>
        <taxon>Diabrotica</taxon>
    </lineage>
</organism>
<dbReference type="InterPro" id="IPR005828">
    <property type="entry name" value="MFS_sugar_transport-like"/>
</dbReference>
<dbReference type="InterPro" id="IPR020846">
    <property type="entry name" value="MFS_dom"/>
</dbReference>
<dbReference type="CDD" id="cd17358">
    <property type="entry name" value="MFS_GLUT6_8_Class3_like"/>
    <property type="match status" value="1"/>
</dbReference>
<dbReference type="InterPro" id="IPR005829">
    <property type="entry name" value="Sugar_transporter_CS"/>
</dbReference>
<sequence>MENKEDRGYKKVPVHEEGVVEAAYVSERDSVYVTTTIPGPTSRNFLYIAASAANIASFVCGTAFGWTSPEIPKLNNLTTTPLAEVLSPSQEGWVGSFLPLAAAIGPIGGGIMADMIGRKKSLLVATLPFLLAFLLNIMASAVFYFYVSRFLCGLGVGMIFTVLPMYIGEISDDEVRGSLGSFMQLFIVIGLLFSYGLGPYLPVKTFNIILLFPPVIFIVIFLLFIPDSPYYLIQSDNSETALEALIKLRGGNKSLAQKELEVIKLQVEEDLKSKSSFTGTFKTIFSSKPLKMALFLALALVSWQQLSGINVVLFYSQNIFTDAGVSIPPEICTIIIGIVQVLASGTTPLLVEKWGKRFLLMFSGIGMFISQGVLTYFFYLKDNQHKDVSSIGWVPILSLVVFIITYCLGFGPLPWAVMGELFPGNVKSVASTATASFCWILGFLLTNYFGAVAEVIGKSGSFGFFTICCLLSAIFTFKFLPETAGKSLNEIQALLAGKK</sequence>
<name>A0A9N9XEX0_DIABA</name>
<evidence type="ECO:0000313" key="12">
    <source>
        <dbReference type="Proteomes" id="UP001153709"/>
    </source>
</evidence>
<dbReference type="Pfam" id="PF00083">
    <property type="entry name" value="Sugar_tr"/>
    <property type="match status" value="1"/>
</dbReference>
<dbReference type="InterPro" id="IPR003663">
    <property type="entry name" value="Sugar/inositol_transpt"/>
</dbReference>
<dbReference type="PANTHER" id="PTHR48021:SF47">
    <property type="entry name" value="GH17672P"/>
    <property type="match status" value="1"/>
</dbReference>
<dbReference type="Proteomes" id="UP001153709">
    <property type="component" value="Chromosome 6"/>
</dbReference>
<evidence type="ECO:0000313" key="11">
    <source>
        <dbReference type="EMBL" id="CAG9836628.1"/>
    </source>
</evidence>
<keyword evidence="5 9" id="KW-0472">Membrane</keyword>
<evidence type="ECO:0000256" key="6">
    <source>
        <dbReference type="ARBA" id="ARBA00023180"/>
    </source>
</evidence>
<evidence type="ECO:0000256" key="4">
    <source>
        <dbReference type="ARBA" id="ARBA00022989"/>
    </source>
</evidence>
<evidence type="ECO:0000256" key="5">
    <source>
        <dbReference type="ARBA" id="ARBA00023136"/>
    </source>
</evidence>
<keyword evidence="4 9" id="KW-1133">Transmembrane helix</keyword>
<keyword evidence="6" id="KW-0325">Glycoprotein</keyword>
<feature type="transmembrane region" description="Helical" evidence="9">
    <location>
        <begin position="292"/>
        <end position="315"/>
    </location>
</feature>
<dbReference type="NCBIfam" id="TIGR00879">
    <property type="entry name" value="SP"/>
    <property type="match status" value="1"/>
</dbReference>
<dbReference type="PROSITE" id="PS00216">
    <property type="entry name" value="SUGAR_TRANSPORT_1"/>
    <property type="match status" value="1"/>
</dbReference>
<dbReference type="FunFam" id="1.20.1250.20:FF:000055">
    <property type="entry name" value="Facilitated trehalose transporter Tret1-2 homolog"/>
    <property type="match status" value="1"/>
</dbReference>